<dbReference type="SUPFAM" id="SSF55545">
    <property type="entry name" value="beta-N-acetylhexosaminidase-like domain"/>
    <property type="match status" value="1"/>
</dbReference>
<dbReference type="GO" id="GO:0005886">
    <property type="term" value="C:plasma membrane"/>
    <property type="evidence" value="ECO:0007669"/>
    <property type="project" value="TreeGrafter"/>
</dbReference>
<dbReference type="FunFam" id="3.20.20.80:FF:000063">
    <property type="entry name" value="Beta-hexosaminidase"/>
    <property type="match status" value="1"/>
</dbReference>
<dbReference type="CDD" id="cd06562">
    <property type="entry name" value="GH20_HexA_HexB-like"/>
    <property type="match status" value="1"/>
</dbReference>
<dbReference type="InterPro" id="IPR017853">
    <property type="entry name" value="GH"/>
</dbReference>
<dbReference type="InParanoid" id="A0A6I8TEV7"/>
<keyword evidence="12" id="KW-1185">Reference proteome</keyword>
<dbReference type="PRINTS" id="PR00738">
    <property type="entry name" value="GLHYDRLASE20"/>
</dbReference>
<accession>A0A6I8TEV7</accession>
<dbReference type="OrthoDB" id="428480at2759"/>
<reference evidence="11 12" key="1">
    <citation type="submission" date="2017-06" db="EMBL/GenBank/DDBJ databases">
        <title>Aedes aegypti genome working group (AGWG) sequencing and assembly.</title>
        <authorList>
            <consortium name="Aedes aegypti Genome Working Group (AGWG)"/>
            <person name="Matthews B.J."/>
        </authorList>
    </citation>
    <scope>NUCLEOTIDE SEQUENCE [LARGE SCALE GENOMIC DNA]</scope>
    <source>
        <strain evidence="11 12">LVP_AGWG</strain>
    </source>
</reference>
<dbReference type="GO" id="GO:0030203">
    <property type="term" value="P:glycosaminoglycan metabolic process"/>
    <property type="evidence" value="ECO:0007669"/>
    <property type="project" value="TreeGrafter"/>
</dbReference>
<proteinExistence type="inferred from homology"/>
<dbReference type="EnsemblMetazoa" id="AAEL007839-RB">
    <property type="protein sequence ID" value="AAEL007839-PB"/>
    <property type="gene ID" value="AAEL007839"/>
</dbReference>
<keyword evidence="6" id="KW-0325">Glycoprotein</keyword>
<evidence type="ECO:0000313" key="11">
    <source>
        <dbReference type="EnsemblMetazoa" id="AAEL007839-PB"/>
    </source>
</evidence>
<organism evidence="11 12">
    <name type="scientific">Aedes aegypti</name>
    <name type="common">Yellowfever mosquito</name>
    <name type="synonym">Culex aegypti</name>
    <dbReference type="NCBI Taxonomy" id="7159"/>
    <lineage>
        <taxon>Eukaryota</taxon>
        <taxon>Metazoa</taxon>
        <taxon>Ecdysozoa</taxon>
        <taxon>Arthropoda</taxon>
        <taxon>Hexapoda</taxon>
        <taxon>Insecta</taxon>
        <taxon>Pterygota</taxon>
        <taxon>Neoptera</taxon>
        <taxon>Endopterygota</taxon>
        <taxon>Diptera</taxon>
        <taxon>Nematocera</taxon>
        <taxon>Culicoidea</taxon>
        <taxon>Culicidae</taxon>
        <taxon>Culicinae</taxon>
        <taxon>Aedini</taxon>
        <taxon>Aedes</taxon>
        <taxon>Stegomyia</taxon>
    </lineage>
</organism>
<evidence type="ECO:0000256" key="2">
    <source>
        <dbReference type="ARBA" id="ARBA00006285"/>
    </source>
</evidence>
<evidence type="ECO:0000256" key="1">
    <source>
        <dbReference type="ARBA" id="ARBA00001231"/>
    </source>
</evidence>
<evidence type="ECO:0000259" key="10">
    <source>
        <dbReference type="Pfam" id="PF14845"/>
    </source>
</evidence>
<evidence type="ECO:0000256" key="6">
    <source>
        <dbReference type="ARBA" id="ARBA00023180"/>
    </source>
</evidence>
<keyword evidence="7" id="KW-0326">Glycosidase</keyword>
<evidence type="ECO:0000256" key="8">
    <source>
        <dbReference type="PIRSR" id="PIRSR625705-1"/>
    </source>
</evidence>
<gene>
    <name evidence="11" type="primary">5569687</name>
</gene>
<dbReference type="PANTHER" id="PTHR22600">
    <property type="entry name" value="BETA-HEXOSAMINIDASE"/>
    <property type="match status" value="1"/>
</dbReference>
<evidence type="ECO:0000256" key="4">
    <source>
        <dbReference type="ARBA" id="ARBA00022729"/>
    </source>
</evidence>
<keyword evidence="5" id="KW-0378">Hydrolase</keyword>
<dbReference type="PANTHER" id="PTHR22600:SF42">
    <property type="entry name" value="BETA-N-ACETYLHEXOSAMINIDASE"/>
    <property type="match status" value="1"/>
</dbReference>
<dbReference type="Gene3D" id="3.30.379.10">
    <property type="entry name" value="Chitobiase/beta-hexosaminidase domain 2-like"/>
    <property type="match status" value="1"/>
</dbReference>
<evidence type="ECO:0000256" key="3">
    <source>
        <dbReference type="ARBA" id="ARBA00012663"/>
    </source>
</evidence>
<feature type="domain" description="Glycoside hydrolase family 20 catalytic" evidence="9">
    <location>
        <begin position="221"/>
        <end position="559"/>
    </location>
</feature>
<dbReference type="Proteomes" id="UP000008820">
    <property type="component" value="Chromosome 1"/>
</dbReference>
<dbReference type="InterPro" id="IPR015883">
    <property type="entry name" value="Glyco_hydro_20_cat"/>
</dbReference>
<comment type="catalytic activity">
    <reaction evidence="1">
        <text>Hydrolysis of terminal non-reducing N-acetyl-D-hexosamine residues in N-acetyl-beta-D-hexosaminides.</text>
        <dbReference type="EC" id="3.2.1.52"/>
    </reaction>
</comment>
<dbReference type="FunCoup" id="A0A6I8TEV7">
    <property type="interactions" value="594"/>
</dbReference>
<evidence type="ECO:0000256" key="7">
    <source>
        <dbReference type="ARBA" id="ARBA00023295"/>
    </source>
</evidence>
<evidence type="ECO:0000259" key="9">
    <source>
        <dbReference type="Pfam" id="PF00728"/>
    </source>
</evidence>
<dbReference type="Pfam" id="PF14845">
    <property type="entry name" value="Glycohydro_20b2"/>
    <property type="match status" value="1"/>
</dbReference>
<dbReference type="GO" id="GO:0016231">
    <property type="term" value="F:beta-N-acetylglucosaminidase activity"/>
    <property type="evidence" value="ECO:0007669"/>
    <property type="project" value="TreeGrafter"/>
</dbReference>
<dbReference type="Gene3D" id="3.20.20.80">
    <property type="entry name" value="Glycosidases"/>
    <property type="match status" value="1"/>
</dbReference>
<dbReference type="Pfam" id="PF00728">
    <property type="entry name" value="Glyco_hydro_20"/>
    <property type="match status" value="1"/>
</dbReference>
<dbReference type="EC" id="3.2.1.52" evidence="3"/>
<comment type="similarity">
    <text evidence="2">Belongs to the glycosyl hydrolase 20 family.</text>
</comment>
<dbReference type="AlphaFoldDB" id="A0A6I8TEV7"/>
<dbReference type="InterPro" id="IPR025705">
    <property type="entry name" value="Beta_hexosaminidase_sua/sub"/>
</dbReference>
<dbReference type="GO" id="GO:0005975">
    <property type="term" value="P:carbohydrate metabolic process"/>
    <property type="evidence" value="ECO:0007669"/>
    <property type="project" value="InterPro"/>
</dbReference>
<feature type="domain" description="Beta-hexosaminidase eukaryotic type N-terminal" evidence="10">
    <location>
        <begin position="144"/>
        <end position="195"/>
    </location>
</feature>
<name>A0A6I8TEV7_AEDAE</name>
<protein>
    <recommendedName>
        <fullName evidence="3">beta-N-acetylhexosaminidase</fullName>
        <ecNumber evidence="3">3.2.1.52</ecNumber>
    </recommendedName>
</protein>
<evidence type="ECO:0000313" key="12">
    <source>
        <dbReference type="Proteomes" id="UP000008820"/>
    </source>
</evidence>
<sequence>MRTVTSEVRTIIFVVIVVAGCFEWSFGVSFRSSLYKYCCIRDKCLRQHKDSLNASESYLDSLNECRLVCGEYRALWPIPAVVVNLGYDTREFVPSDIEFDFHASPDDVNVQDYLNQSTRLFLKNLYKECGRNCNLTTNTRIYFTIKVETTETSLTWSTDESYDLFVDDHDGLLEVSIVAGTVFGARHALETVSQLTALRSYPDGNCLLILTAVNLKDYPHYSHRGFLLDTARNFISTRAIKRQLDGMASTKLNVLHWHITDSQSFPLEIPSLPQMTEYGAYSERQIYSQQDVKDIFRYAKYRGIRIILEFDAPAHAGNGWQWGPEAGLGNLAVCVNRQPWRKLCIEPPCGQLNPANPNLYPTLQKLYHDFSSLIPPREILHMGGDEVFFGCWNATHEIVEYLAGQNKGRGPDDFLDLWGEFQQNVLELWDRQRQGLEELQSTVLWSSHLTDPVVIEKYLPKERYIVQTWVESDKDLPLQLVRKGYRLIVSTKNAWYFDHGFWGITNYYNWRKVYNNRLLNNVKILGGEACIWTEFIDENSLDSRTWPRLAAVGERLWANPEQDASKAEGRFYRHRERLITRGLKPEAVTPKWCEQNEGECQ</sequence>
<dbReference type="InterPro" id="IPR029018">
    <property type="entry name" value="Hex-like_dom2"/>
</dbReference>
<feature type="active site" description="Proton donor" evidence="8">
    <location>
        <position position="386"/>
    </location>
</feature>
<dbReference type="SUPFAM" id="SSF51445">
    <property type="entry name" value="(Trans)glycosidases"/>
    <property type="match status" value="1"/>
</dbReference>
<keyword evidence="4" id="KW-0732">Signal</keyword>
<dbReference type="InterPro" id="IPR029019">
    <property type="entry name" value="HEX_eukaryotic_N"/>
</dbReference>
<evidence type="ECO:0000256" key="5">
    <source>
        <dbReference type="ARBA" id="ARBA00022801"/>
    </source>
</evidence>
<reference evidence="11" key="2">
    <citation type="submission" date="2020-05" db="UniProtKB">
        <authorList>
            <consortium name="EnsemblMetazoa"/>
        </authorList>
    </citation>
    <scope>IDENTIFICATION</scope>
    <source>
        <strain evidence="11">LVP_AGWG</strain>
    </source>
</reference>
<dbReference type="PROSITE" id="PS51257">
    <property type="entry name" value="PROKAR_LIPOPROTEIN"/>
    <property type="match status" value="1"/>
</dbReference>